<dbReference type="Proteomes" id="UP000242877">
    <property type="component" value="Unassembled WGS sequence"/>
</dbReference>
<feature type="compositionally biased region" description="Basic and acidic residues" evidence="7">
    <location>
        <begin position="1097"/>
        <end position="1129"/>
    </location>
</feature>
<evidence type="ECO:0000256" key="5">
    <source>
        <dbReference type="ARBA" id="ARBA00023242"/>
    </source>
</evidence>
<dbReference type="FunFam" id="1.10.10.10:FF:000030">
    <property type="entry name" value="Forkhead box protein K2"/>
    <property type="match status" value="1"/>
</dbReference>
<evidence type="ECO:0000256" key="4">
    <source>
        <dbReference type="ARBA" id="ARBA00023163"/>
    </source>
</evidence>
<proteinExistence type="predicted"/>
<dbReference type="PROSITE" id="PS00658">
    <property type="entry name" value="FORK_HEAD_2"/>
    <property type="match status" value="1"/>
</dbReference>
<dbReference type="CDD" id="cd00059">
    <property type="entry name" value="FH_FOX"/>
    <property type="match status" value="1"/>
</dbReference>
<name>A0A167XG13_9EURO</name>
<feature type="compositionally biased region" description="Pro residues" evidence="7">
    <location>
        <begin position="1"/>
        <end position="12"/>
    </location>
</feature>
<feature type="region of interest" description="Disordered" evidence="7">
    <location>
        <begin position="190"/>
        <end position="246"/>
    </location>
</feature>
<feature type="compositionally biased region" description="Low complexity" evidence="7">
    <location>
        <begin position="222"/>
        <end position="232"/>
    </location>
</feature>
<feature type="DNA-binding region" description="Fork-head" evidence="6">
    <location>
        <begin position="523"/>
        <end position="613"/>
    </location>
</feature>
<keyword evidence="5 6" id="KW-0539">Nucleus</keyword>
<dbReference type="PANTHER" id="PTHR45881">
    <property type="entry name" value="CHECKPOINT SUPPRESSOR 1-LIKE, ISOFORM A-RELATED"/>
    <property type="match status" value="1"/>
</dbReference>
<accession>A0A167XG13</accession>
<dbReference type="SUPFAM" id="SSF46785">
    <property type="entry name" value="Winged helix' DNA-binding domain"/>
    <property type="match status" value="1"/>
</dbReference>
<keyword evidence="11" id="KW-1185">Reference proteome</keyword>
<dbReference type="InterPro" id="IPR036388">
    <property type="entry name" value="WH-like_DNA-bd_sf"/>
</dbReference>
<dbReference type="VEuPathDB" id="FungiDB:AAP_03994"/>
<dbReference type="PRINTS" id="PR00053">
    <property type="entry name" value="FORKHEAD"/>
</dbReference>
<feature type="compositionally biased region" description="Polar residues" evidence="7">
    <location>
        <begin position="353"/>
        <end position="375"/>
    </location>
</feature>
<feature type="region of interest" description="Disordered" evidence="7">
    <location>
        <begin position="616"/>
        <end position="759"/>
    </location>
</feature>
<protein>
    <submittedName>
        <fullName evidence="10">Transcription factor, fork head</fullName>
    </submittedName>
</protein>
<feature type="compositionally biased region" description="Low complexity" evidence="7">
    <location>
        <begin position="49"/>
        <end position="69"/>
    </location>
</feature>
<feature type="region of interest" description="Disordered" evidence="7">
    <location>
        <begin position="1"/>
        <end position="105"/>
    </location>
</feature>
<keyword evidence="4" id="KW-0804">Transcription</keyword>
<comment type="caution">
    <text evidence="10">The sequence shown here is derived from an EMBL/GenBank/DDBJ whole genome shotgun (WGS) entry which is preliminary data.</text>
</comment>
<dbReference type="PANTHER" id="PTHR45881:SF1">
    <property type="entry name" value="FORK HEAD PROTEIN HOMOLOG 2"/>
    <property type="match status" value="1"/>
</dbReference>
<feature type="compositionally biased region" description="Polar residues" evidence="7">
    <location>
        <begin position="452"/>
        <end position="468"/>
    </location>
</feature>
<feature type="compositionally biased region" description="Pro residues" evidence="7">
    <location>
        <begin position="999"/>
        <end position="1009"/>
    </location>
</feature>
<evidence type="ECO:0000256" key="3">
    <source>
        <dbReference type="ARBA" id="ARBA00023125"/>
    </source>
</evidence>
<dbReference type="Gene3D" id="2.60.200.20">
    <property type="match status" value="1"/>
</dbReference>
<dbReference type="PROSITE" id="PS50006">
    <property type="entry name" value="FHA_DOMAIN"/>
    <property type="match status" value="1"/>
</dbReference>
<dbReference type="AlphaFoldDB" id="A0A167XG13"/>
<dbReference type="InterPro" id="IPR018122">
    <property type="entry name" value="TF_fork_head_CS_1"/>
</dbReference>
<dbReference type="SMART" id="SM00339">
    <property type="entry name" value="FH"/>
    <property type="match status" value="1"/>
</dbReference>
<dbReference type="InterPro" id="IPR036390">
    <property type="entry name" value="WH_DNA-bd_sf"/>
</dbReference>
<dbReference type="EMBL" id="AZGZ01000018">
    <property type="protein sequence ID" value="KZZ90044.1"/>
    <property type="molecule type" value="Genomic_DNA"/>
</dbReference>
<feature type="compositionally biased region" description="Low complexity" evidence="7">
    <location>
        <begin position="969"/>
        <end position="980"/>
    </location>
</feature>
<evidence type="ECO:0000256" key="7">
    <source>
        <dbReference type="SAM" id="MobiDB-lite"/>
    </source>
</evidence>
<feature type="compositionally biased region" description="Basic and acidic residues" evidence="7">
    <location>
        <begin position="908"/>
        <end position="941"/>
    </location>
</feature>
<feature type="compositionally biased region" description="Polar residues" evidence="7">
    <location>
        <begin position="95"/>
        <end position="104"/>
    </location>
</feature>
<feature type="compositionally biased region" description="Polar residues" evidence="7">
    <location>
        <begin position="893"/>
        <end position="903"/>
    </location>
</feature>
<dbReference type="Pfam" id="PF00498">
    <property type="entry name" value="FHA"/>
    <property type="match status" value="1"/>
</dbReference>
<feature type="compositionally biased region" description="Basic and acidic residues" evidence="7">
    <location>
        <begin position="949"/>
        <end position="960"/>
    </location>
</feature>
<evidence type="ECO:0000256" key="6">
    <source>
        <dbReference type="PROSITE-ProRule" id="PRU00089"/>
    </source>
</evidence>
<feature type="region of interest" description="Disordered" evidence="7">
    <location>
        <begin position="353"/>
        <end position="481"/>
    </location>
</feature>
<gene>
    <name evidence="10" type="ORF">AAP_03994</name>
</gene>
<dbReference type="OrthoDB" id="5954824at2759"/>
<dbReference type="PROSITE" id="PS50039">
    <property type="entry name" value="FORK_HEAD_3"/>
    <property type="match status" value="1"/>
</dbReference>
<dbReference type="InterPro" id="IPR001766">
    <property type="entry name" value="Fork_head_dom"/>
</dbReference>
<evidence type="ECO:0000256" key="1">
    <source>
        <dbReference type="ARBA" id="ARBA00004123"/>
    </source>
</evidence>
<dbReference type="Pfam" id="PF00250">
    <property type="entry name" value="Forkhead"/>
    <property type="match status" value="1"/>
</dbReference>
<feature type="region of interest" description="Disordered" evidence="7">
    <location>
        <begin position="873"/>
        <end position="1031"/>
    </location>
</feature>
<evidence type="ECO:0000313" key="10">
    <source>
        <dbReference type="EMBL" id="KZZ90044.1"/>
    </source>
</evidence>
<keyword evidence="2" id="KW-0805">Transcription regulation</keyword>
<dbReference type="GO" id="GO:0000978">
    <property type="term" value="F:RNA polymerase II cis-regulatory region sequence-specific DNA binding"/>
    <property type="evidence" value="ECO:0007669"/>
    <property type="project" value="TreeGrafter"/>
</dbReference>
<feature type="domain" description="Fork-head" evidence="9">
    <location>
        <begin position="523"/>
        <end position="613"/>
    </location>
</feature>
<comment type="subcellular location">
    <subcellularLocation>
        <location evidence="1 6">Nucleus</location>
    </subcellularLocation>
</comment>
<dbReference type="GO" id="GO:0005634">
    <property type="term" value="C:nucleus"/>
    <property type="evidence" value="ECO:0007669"/>
    <property type="project" value="UniProtKB-SubCell"/>
</dbReference>
<feature type="compositionally biased region" description="Low complexity" evidence="7">
    <location>
        <begin position="622"/>
        <end position="634"/>
    </location>
</feature>
<evidence type="ECO:0000256" key="2">
    <source>
        <dbReference type="ARBA" id="ARBA00023015"/>
    </source>
</evidence>
<dbReference type="GO" id="GO:0000981">
    <property type="term" value="F:DNA-binding transcription factor activity, RNA polymerase II-specific"/>
    <property type="evidence" value="ECO:0007669"/>
    <property type="project" value="TreeGrafter"/>
</dbReference>
<evidence type="ECO:0000259" key="8">
    <source>
        <dbReference type="PROSITE" id="PS50006"/>
    </source>
</evidence>
<dbReference type="Gene3D" id="1.10.10.10">
    <property type="entry name" value="Winged helix-like DNA-binding domain superfamily/Winged helix DNA-binding domain"/>
    <property type="match status" value="1"/>
</dbReference>
<dbReference type="SUPFAM" id="SSF49879">
    <property type="entry name" value="SMAD/FHA domain"/>
    <property type="match status" value="1"/>
</dbReference>
<evidence type="ECO:0000313" key="11">
    <source>
        <dbReference type="Proteomes" id="UP000242877"/>
    </source>
</evidence>
<dbReference type="InterPro" id="IPR008984">
    <property type="entry name" value="SMAD_FHA_dom_sf"/>
</dbReference>
<organism evidence="10 11">
    <name type="scientific">Ascosphaera apis ARSEF 7405</name>
    <dbReference type="NCBI Taxonomy" id="392613"/>
    <lineage>
        <taxon>Eukaryota</taxon>
        <taxon>Fungi</taxon>
        <taxon>Dikarya</taxon>
        <taxon>Ascomycota</taxon>
        <taxon>Pezizomycotina</taxon>
        <taxon>Eurotiomycetes</taxon>
        <taxon>Eurotiomycetidae</taxon>
        <taxon>Onygenales</taxon>
        <taxon>Ascosphaeraceae</taxon>
        <taxon>Ascosphaera</taxon>
    </lineage>
</organism>
<dbReference type="InterPro" id="IPR030456">
    <property type="entry name" value="TF_fork_head_CS_2"/>
</dbReference>
<sequence>MAMPPPSPPPPISRRRVRRAELNDDDDIDVLDSSPSSRTTNKRRKIDRPAPTSQPQPQSQPSSSSAATTNNRQHHAVQQPPATATPVGRDHVHSTDINTPSSHATAAATISPAGNTDEDDTFQSNQDLIESVISCLDVADEPIAIMKDEANHKIRQTESVQAYAKIAGRDWTFFVKKLYISIGRNATFTSASGVDGAARSPSEQAAEDKVETPPQEGKQHRQAQQQQQQQQQHTPPDSAPKDTVDIDLGPNKYISRLHAEIFYDGRCTNPCWRVQVMGRNGVKLNNMLLKKFARARLQCGDVLEISGTQMMFVTPEEKAIIDPAFINKVRGVAAGSSSIGVRTPGSATTAQIDSEQQAHATATSAAGLTTPSHAGSSYHLPPPPAPLHTLPPHMRADYENPGHGYRGMPMTQQQYQHQHHHIQHAQEAMELQHRTPIAPKQPPQRTPVAYATPTQPSGMSSVMRQRTPSPRPSAHSSYTVPPSVATTVTASAHHQSSPLYNRGLVMESTEDIDLSLDSSKDIKPPYSYAVLISQAIFSSPEEKLTLNQIYNWIMHHYAFYRHSIGGWQNSIRHNLSLSKAFQKVPRRTDEPGKGMKWMVAAEYRDEYYAKRWKKSGNSSTVSNLNSGLSNPSSPAKVADSAAKTPAASVKKQQKPQQHSLLGPEIKRQHQPYSPSPNLQSPAPAPAPASFTTFNVGPTEAYTPDRGSRRAIPAGMSSVTAAPTPSRKIDEDFFSSPLPVRARPPPPPTSVQSHSQPLPIDTPRVTVNDKAQAHLVADVHPGVRSSEYNSGRFAVPAHEMPGAATNGTGAMGHEYNVSQTLTSTPGQLITPAPKRMQQPRLAPPSTAHIPSKYMPLSSPAQFWKFAAEVAEDPVAATPAPPGSTASGGSKKNGLFSTAASSTIGKRNGNIRDRVGFEEVEDSPVRGKEERERGNYRRVDRRLPHPLSSDIKSDSDDVDVREPMSGFSEIAGAADAQTPAPAHRNNDVSSYSRTPRLRLPPILPSSPPPAVYPGDRNGDHSPSKLHHPVTPYGSSHGDHYRYGVAGSTAKSFYASHLHLKPVIGNIGDGRGTPAEVRYPKSPYKNGYSRSAYDEEYAEEREASIARARTPKDDVQSHERDSKKEGERRSEKEEDSDSENGGFDLAKGFQPIGTFHRQMSAAFSSAAAAAATAQRNLEAAAASHAERLEAARASERASSS</sequence>
<evidence type="ECO:0000259" key="9">
    <source>
        <dbReference type="PROSITE" id="PS50039"/>
    </source>
</evidence>
<dbReference type="PROSITE" id="PS00657">
    <property type="entry name" value="FORK_HEAD_1"/>
    <property type="match status" value="1"/>
</dbReference>
<dbReference type="CDD" id="cd22701">
    <property type="entry name" value="FHA_FKH1-like"/>
    <property type="match status" value="1"/>
</dbReference>
<feature type="domain" description="FHA" evidence="8">
    <location>
        <begin position="242"/>
        <end position="289"/>
    </location>
</feature>
<keyword evidence="3 6" id="KW-0238">DNA-binding</keyword>
<reference evidence="10 11" key="1">
    <citation type="journal article" date="2016" name="Genome Biol. Evol.">
        <title>Divergent and convergent evolution of fungal pathogenicity.</title>
        <authorList>
            <person name="Shang Y."/>
            <person name="Xiao G."/>
            <person name="Zheng P."/>
            <person name="Cen K."/>
            <person name="Zhan S."/>
            <person name="Wang C."/>
        </authorList>
    </citation>
    <scope>NUCLEOTIDE SEQUENCE [LARGE SCALE GENOMIC DNA]</scope>
    <source>
        <strain evidence="10 11">ARSEF 7405</strain>
    </source>
</reference>
<dbReference type="InterPro" id="IPR000253">
    <property type="entry name" value="FHA_dom"/>
</dbReference>
<feature type="region of interest" description="Disordered" evidence="7">
    <location>
        <begin position="1063"/>
        <end position="1146"/>
    </location>
</feature>